<feature type="domain" description="Beta-catenin-like protein 1 N-terminal" evidence="7">
    <location>
        <begin position="52"/>
        <end position="163"/>
    </location>
</feature>
<dbReference type="VEuPathDB" id="FungiDB:DNF11_3641"/>
<comment type="subcellular location">
    <subcellularLocation>
        <location evidence="1">Nucleus</location>
    </subcellularLocation>
</comment>
<organism evidence="8 9">
    <name type="scientific">Malassezia restricta (strain ATCC 96810 / NBRC 103918 / CBS 7877)</name>
    <name type="common">Seborrheic dermatitis infection agent</name>
    <dbReference type="NCBI Taxonomy" id="425264"/>
    <lineage>
        <taxon>Eukaryota</taxon>
        <taxon>Fungi</taxon>
        <taxon>Dikarya</taxon>
        <taxon>Basidiomycota</taxon>
        <taxon>Ustilaginomycotina</taxon>
        <taxon>Malasseziomycetes</taxon>
        <taxon>Malasseziales</taxon>
        <taxon>Malasseziaceae</taxon>
        <taxon>Malassezia</taxon>
    </lineage>
</organism>
<dbReference type="InterPro" id="IPR013180">
    <property type="entry name" value="CTNNBL1_N"/>
</dbReference>
<dbReference type="SMART" id="SM01156">
    <property type="entry name" value="DUF1716"/>
    <property type="match status" value="1"/>
</dbReference>
<dbReference type="Gene3D" id="1.25.10.10">
    <property type="entry name" value="Leucine-rich Repeat Variant"/>
    <property type="match status" value="1"/>
</dbReference>
<name>A0A3G2S913_MALR7</name>
<proteinExistence type="predicted"/>
<evidence type="ECO:0000256" key="1">
    <source>
        <dbReference type="ARBA" id="ARBA00004123"/>
    </source>
</evidence>
<evidence type="ECO:0000313" key="8">
    <source>
        <dbReference type="EMBL" id="AYO44591.1"/>
    </source>
</evidence>
<dbReference type="InterPro" id="IPR011989">
    <property type="entry name" value="ARM-like"/>
</dbReference>
<evidence type="ECO:0000256" key="5">
    <source>
        <dbReference type="ARBA" id="ARBA00023242"/>
    </source>
</evidence>
<dbReference type="GO" id="GO:0005681">
    <property type="term" value="C:spliceosomal complex"/>
    <property type="evidence" value="ECO:0007669"/>
    <property type="project" value="TreeGrafter"/>
</dbReference>
<protein>
    <recommendedName>
        <fullName evidence="7">Beta-catenin-like protein 1 N-terminal domain-containing protein</fullName>
    </recommendedName>
</protein>
<keyword evidence="3" id="KW-0677">Repeat</keyword>
<keyword evidence="2" id="KW-0597">Phosphoprotein</keyword>
<keyword evidence="5" id="KW-0539">Nucleus</keyword>
<dbReference type="PANTHER" id="PTHR14978">
    <property type="entry name" value="BETA-CATENIN-LIKE PROTEIN 1 NUCLEAR ASSOCIATED PROTEIN"/>
    <property type="match status" value="1"/>
</dbReference>
<evidence type="ECO:0000313" key="9">
    <source>
        <dbReference type="Proteomes" id="UP000269793"/>
    </source>
</evidence>
<evidence type="ECO:0000256" key="2">
    <source>
        <dbReference type="ARBA" id="ARBA00022553"/>
    </source>
</evidence>
<dbReference type="InterPro" id="IPR039678">
    <property type="entry name" value="CTNNBL1"/>
</dbReference>
<evidence type="ECO:0000256" key="6">
    <source>
        <dbReference type="SAM" id="MobiDB-lite"/>
    </source>
</evidence>
<accession>A0A3G2S913</accession>
<dbReference type="AlphaFoldDB" id="A0A3G2S913"/>
<reference evidence="8 9" key="1">
    <citation type="submission" date="2018-10" db="EMBL/GenBank/DDBJ databases">
        <title>Complete genome sequence of Malassezia restricta CBS 7877.</title>
        <authorList>
            <person name="Morand S.C."/>
            <person name="Bertignac M."/>
            <person name="Iltis A."/>
            <person name="Kolder I."/>
            <person name="Pirovano W."/>
            <person name="Jourdain R."/>
            <person name="Clavaud C."/>
        </authorList>
    </citation>
    <scope>NUCLEOTIDE SEQUENCE [LARGE SCALE GENOMIC DNA]</scope>
    <source>
        <strain evidence="8 9">CBS 7877</strain>
    </source>
</reference>
<evidence type="ECO:0000256" key="3">
    <source>
        <dbReference type="ARBA" id="ARBA00022737"/>
    </source>
</evidence>
<dbReference type="SUPFAM" id="SSF48371">
    <property type="entry name" value="ARM repeat"/>
    <property type="match status" value="1"/>
</dbReference>
<gene>
    <name evidence="8" type="ORF">DNF11_3641</name>
</gene>
<evidence type="ECO:0000256" key="4">
    <source>
        <dbReference type="ARBA" id="ARBA00023054"/>
    </source>
</evidence>
<sequence>MDASPAHRTGKRKEAPVAARSVDDVGKRTRVEEADALEVPSDDEGRLDGSGLNAEQQQILDILGHDPADAVPDHPRDQVAHARKLFVALERAMNANQAMRLKHADEPRAFLPSEADLDAAIRDVAFLATDARLLYPEFVRHDMAATMATLLTHDNPDIAAAAIDVIAELVDDDDGDALRDALHAHDVPRILLSNLQRLNDAPDSDRYEDDARVVYAILSALESFGRYDTYADPLVAWLVSRIVRGRMDQNQAYAAELLAASVAENEAVREALARHDGMDALLRALSRYLHTSPRDTDEHEFFRNVVDTLQYMLLDAAQRDVFLACEGVELMLRLLKQSRRVRRGALAVLLAAAQYAAGAATCVRIVEAGGLRALGALLDRPDDVLLHLLHAMLYNLASDSAPRLRLLSKFLDPRKVEAVVEARETGASVDGRVSANAVLAWLAMEDDTLQALVTTRVPAAELAEALEGAEFDPRCVAASGDTLEAITHALTAYLRSL</sequence>
<dbReference type="EMBL" id="CP033154">
    <property type="protein sequence ID" value="AYO44591.1"/>
    <property type="molecule type" value="Genomic_DNA"/>
</dbReference>
<feature type="compositionally biased region" description="Basic and acidic residues" evidence="6">
    <location>
        <begin position="21"/>
        <end position="33"/>
    </location>
</feature>
<keyword evidence="4" id="KW-0175">Coiled coil</keyword>
<dbReference type="PANTHER" id="PTHR14978:SF0">
    <property type="entry name" value="BETA-CATENIN-LIKE PROTEIN 1"/>
    <property type="match status" value="1"/>
</dbReference>
<dbReference type="STRING" id="425264.A0A3G2S913"/>
<evidence type="ECO:0000259" key="7">
    <source>
        <dbReference type="SMART" id="SM01156"/>
    </source>
</evidence>
<dbReference type="InterPro" id="IPR016024">
    <property type="entry name" value="ARM-type_fold"/>
</dbReference>
<dbReference type="OrthoDB" id="1898821at2759"/>
<feature type="region of interest" description="Disordered" evidence="6">
    <location>
        <begin position="1"/>
        <end position="50"/>
    </location>
</feature>
<dbReference type="Pfam" id="PF08216">
    <property type="entry name" value="CTNNBL"/>
    <property type="match status" value="1"/>
</dbReference>
<keyword evidence="9" id="KW-1185">Reference proteome</keyword>
<dbReference type="Proteomes" id="UP000269793">
    <property type="component" value="Chromosome VII"/>
</dbReference>